<proteinExistence type="predicted"/>
<evidence type="ECO:0000313" key="1">
    <source>
        <dbReference type="EMBL" id="MBE9029401.1"/>
    </source>
</evidence>
<protein>
    <submittedName>
        <fullName evidence="1">FAD-binding oxidoreductase</fullName>
    </submittedName>
</protein>
<dbReference type="Proteomes" id="UP000625316">
    <property type="component" value="Unassembled WGS sequence"/>
</dbReference>
<sequence>MGQAEATLAETILKQVPGALPGLRRVDHLWSDLRQGNVGEMPTVVHESDEVLDAIEYDVAICGGTLGILIGASLVRRGLRVVLLERGELQGRVQEWNISRRELQEFVELGLLTEAELQAVISSEFNPVRVGFDGGEDIWVEDVLNIGVSPVKLLETLKQTFLEAGGKLLEHMPFASVNVHPNGVVINAEIKAQLLLDVMGHFSPIVKQARQGQKPDAVCLVVGTCAEGFAENQAGDLIYSFTPIQHQCQYFWEAFPASDGRTTYLFTYIDADPDRFSLEFLFDEYFRLLPQYQNVELEQLDFKRALFGFFPCYRNSPLAPSWNRILPLGDSSGLQSPLSFGGFGAMVRHLGRLTDGIVGAVAADRLTKTDLAKLLPYQPNLSVTWLFQKSMSVGVNQKAKPDQINQLLVNVFAEMQALGEPVLKPFLQDVVQFLPLLQTLGRTAIVHPTLTLKLLPQVGVPTLVNWMGHYASLAGFTGLSMVGDRLQNWVKQLPPPERYDWQCRLDAWKYGSGQDYSQE</sequence>
<evidence type="ECO:0000313" key="2">
    <source>
        <dbReference type="Proteomes" id="UP000625316"/>
    </source>
</evidence>
<dbReference type="AlphaFoldDB" id="A0A928Z1J1"/>
<gene>
    <name evidence="1" type="ORF">IQ266_06440</name>
</gene>
<dbReference type="PANTHER" id="PTHR32098:SF5">
    <property type="entry name" value="LYCOPENE BETA_EPSILON CYCLASE PROTEIN"/>
    <property type="match status" value="1"/>
</dbReference>
<dbReference type="PANTHER" id="PTHR32098">
    <property type="entry name" value="LYCOPENE BETA/EPSILON CYCLASE PROTEIN"/>
    <property type="match status" value="1"/>
</dbReference>
<dbReference type="SUPFAM" id="SSF51905">
    <property type="entry name" value="FAD/NAD(P)-binding domain"/>
    <property type="match status" value="1"/>
</dbReference>
<accession>A0A928Z1J1</accession>
<name>A0A928Z1J1_9CYAN</name>
<keyword evidence="2" id="KW-1185">Reference proteome</keyword>
<reference evidence="1" key="1">
    <citation type="submission" date="2020-10" db="EMBL/GenBank/DDBJ databases">
        <authorList>
            <person name="Castelo-Branco R."/>
            <person name="Eusebio N."/>
            <person name="Adriana R."/>
            <person name="Vieira A."/>
            <person name="Brugerolle De Fraissinette N."/>
            <person name="Rezende De Castro R."/>
            <person name="Schneider M.P."/>
            <person name="Vasconcelos V."/>
            <person name="Leao P.N."/>
        </authorList>
    </citation>
    <scope>NUCLEOTIDE SEQUENCE</scope>
    <source>
        <strain evidence="1">LEGE 11480</strain>
    </source>
</reference>
<dbReference type="Gene3D" id="3.50.50.60">
    <property type="entry name" value="FAD/NAD(P)-binding domain"/>
    <property type="match status" value="1"/>
</dbReference>
<dbReference type="RefSeq" id="WP_264324220.1">
    <property type="nucleotide sequence ID" value="NZ_JADEXQ010000015.1"/>
</dbReference>
<dbReference type="InterPro" id="IPR036188">
    <property type="entry name" value="FAD/NAD-bd_sf"/>
</dbReference>
<comment type="caution">
    <text evidence="1">The sequence shown here is derived from an EMBL/GenBank/DDBJ whole genome shotgun (WGS) entry which is preliminary data.</text>
</comment>
<dbReference type="EMBL" id="JADEXQ010000015">
    <property type="protein sequence ID" value="MBE9029401.1"/>
    <property type="molecule type" value="Genomic_DNA"/>
</dbReference>
<organism evidence="1 2">
    <name type="scientific">Romeriopsis navalis LEGE 11480</name>
    <dbReference type="NCBI Taxonomy" id="2777977"/>
    <lineage>
        <taxon>Bacteria</taxon>
        <taxon>Bacillati</taxon>
        <taxon>Cyanobacteriota</taxon>
        <taxon>Cyanophyceae</taxon>
        <taxon>Leptolyngbyales</taxon>
        <taxon>Leptolyngbyaceae</taxon>
        <taxon>Romeriopsis</taxon>
        <taxon>Romeriopsis navalis</taxon>
    </lineage>
</organism>